<evidence type="ECO:0000259" key="6">
    <source>
        <dbReference type="Pfam" id="PF08281"/>
    </source>
</evidence>
<dbReference type="GO" id="GO:0003677">
    <property type="term" value="F:DNA binding"/>
    <property type="evidence" value="ECO:0007669"/>
    <property type="project" value="InterPro"/>
</dbReference>
<dbReference type="OrthoDB" id="9797134at2"/>
<dbReference type="AlphaFoldDB" id="A0A1R4H9L3"/>
<dbReference type="SUPFAM" id="SSF88946">
    <property type="entry name" value="Sigma2 domain of RNA polymerase sigma factors"/>
    <property type="match status" value="1"/>
</dbReference>
<dbReference type="InterPro" id="IPR013325">
    <property type="entry name" value="RNA_pol_sigma_r2"/>
</dbReference>
<dbReference type="InterPro" id="IPR013324">
    <property type="entry name" value="RNA_pol_sigma_r3/r4-like"/>
</dbReference>
<sequence length="224" mass="25979">MVRITGQKKDNKELPASGEAYEALLMQRIASKDREAFESLYYDYTPRIGSFMMKLLKSPELVDEAINEVMMTVWQSAERFDPALGKLSTWLFGIAHNKALKLLERQRRHWREQTVEAEDSELNENEWEEVNAESATVDPDNPERTVLGWELGEILVWAMDRLSPEHRIVLELVFTENYAYQDIAIITDCPVNTVKTRMFHARKKLADLLAKRGYSPYDLQEGHS</sequence>
<keyword evidence="4" id="KW-0804">Transcription</keyword>
<dbReference type="InterPro" id="IPR014284">
    <property type="entry name" value="RNA_pol_sigma-70_dom"/>
</dbReference>
<name>A0A1R4H9L3_9GAMM</name>
<feature type="domain" description="RNA polymerase sigma factor 70 region 4 type 2" evidence="6">
    <location>
        <begin position="158"/>
        <end position="205"/>
    </location>
</feature>
<dbReference type="InterPro" id="IPR007627">
    <property type="entry name" value="RNA_pol_sigma70_r2"/>
</dbReference>
<dbReference type="Gene3D" id="1.10.10.10">
    <property type="entry name" value="Winged helix-like DNA-binding domain superfamily/Winged helix DNA-binding domain"/>
    <property type="match status" value="1"/>
</dbReference>
<dbReference type="CDD" id="cd06171">
    <property type="entry name" value="Sigma70_r4"/>
    <property type="match status" value="1"/>
</dbReference>
<dbReference type="InterPro" id="IPR013249">
    <property type="entry name" value="RNA_pol_sigma70_r4_t2"/>
</dbReference>
<evidence type="ECO:0000256" key="2">
    <source>
        <dbReference type="ARBA" id="ARBA00023015"/>
    </source>
</evidence>
<gene>
    <name evidence="7" type="ORF">CRENPOLYSF2_2970006</name>
</gene>
<keyword evidence="2" id="KW-0805">Transcription regulation</keyword>
<dbReference type="PANTHER" id="PTHR43133:SF32">
    <property type="entry name" value="BLR3042 PROTEIN"/>
    <property type="match status" value="1"/>
</dbReference>
<evidence type="ECO:0000313" key="7">
    <source>
        <dbReference type="EMBL" id="SJM92857.1"/>
    </source>
</evidence>
<dbReference type="InterPro" id="IPR036388">
    <property type="entry name" value="WH-like_DNA-bd_sf"/>
</dbReference>
<keyword evidence="3" id="KW-0731">Sigma factor</keyword>
<dbReference type="Gene3D" id="1.10.1740.10">
    <property type="match status" value="1"/>
</dbReference>
<dbReference type="Pfam" id="PF04542">
    <property type="entry name" value="Sigma70_r2"/>
    <property type="match status" value="1"/>
</dbReference>
<dbReference type="InterPro" id="IPR039425">
    <property type="entry name" value="RNA_pol_sigma-70-like"/>
</dbReference>
<organism evidence="7 8">
    <name type="scientific">Crenothrix polyspora</name>
    <dbReference type="NCBI Taxonomy" id="360316"/>
    <lineage>
        <taxon>Bacteria</taxon>
        <taxon>Pseudomonadati</taxon>
        <taxon>Pseudomonadota</taxon>
        <taxon>Gammaproteobacteria</taxon>
        <taxon>Methylococcales</taxon>
        <taxon>Crenotrichaceae</taxon>
        <taxon>Crenothrix</taxon>
    </lineage>
</organism>
<evidence type="ECO:0000259" key="5">
    <source>
        <dbReference type="Pfam" id="PF04542"/>
    </source>
</evidence>
<reference evidence="8" key="1">
    <citation type="submission" date="2017-02" db="EMBL/GenBank/DDBJ databases">
        <authorList>
            <person name="Daims H."/>
        </authorList>
    </citation>
    <scope>NUCLEOTIDE SEQUENCE [LARGE SCALE GENOMIC DNA]</scope>
</reference>
<dbReference type="Pfam" id="PF08281">
    <property type="entry name" value="Sigma70_r4_2"/>
    <property type="match status" value="1"/>
</dbReference>
<evidence type="ECO:0000256" key="4">
    <source>
        <dbReference type="ARBA" id="ARBA00023163"/>
    </source>
</evidence>
<accession>A0A1R4H9L3</accession>
<dbReference type="EMBL" id="FUKJ01000220">
    <property type="protein sequence ID" value="SJM92857.1"/>
    <property type="molecule type" value="Genomic_DNA"/>
</dbReference>
<evidence type="ECO:0000313" key="8">
    <source>
        <dbReference type="Proteomes" id="UP000195442"/>
    </source>
</evidence>
<dbReference type="NCBIfam" id="TIGR02937">
    <property type="entry name" value="sigma70-ECF"/>
    <property type="match status" value="1"/>
</dbReference>
<dbReference type="GO" id="GO:0006352">
    <property type="term" value="P:DNA-templated transcription initiation"/>
    <property type="evidence" value="ECO:0007669"/>
    <property type="project" value="InterPro"/>
</dbReference>
<protein>
    <submittedName>
        <fullName evidence="7">RNA polymerase, sigma-24 subunit, ECF subfamily</fullName>
    </submittedName>
</protein>
<evidence type="ECO:0000256" key="1">
    <source>
        <dbReference type="ARBA" id="ARBA00010641"/>
    </source>
</evidence>
<dbReference type="Proteomes" id="UP000195442">
    <property type="component" value="Unassembled WGS sequence"/>
</dbReference>
<dbReference type="RefSeq" id="WP_087147141.1">
    <property type="nucleotide sequence ID" value="NZ_FUKJ01000220.1"/>
</dbReference>
<dbReference type="SUPFAM" id="SSF88659">
    <property type="entry name" value="Sigma3 and sigma4 domains of RNA polymerase sigma factors"/>
    <property type="match status" value="1"/>
</dbReference>
<feature type="domain" description="RNA polymerase sigma-70 region 2" evidence="5">
    <location>
        <begin position="40"/>
        <end position="108"/>
    </location>
</feature>
<proteinExistence type="inferred from homology"/>
<dbReference type="GO" id="GO:0016987">
    <property type="term" value="F:sigma factor activity"/>
    <property type="evidence" value="ECO:0007669"/>
    <property type="project" value="UniProtKB-KW"/>
</dbReference>
<comment type="similarity">
    <text evidence="1">Belongs to the sigma-70 factor family. ECF subfamily.</text>
</comment>
<keyword evidence="8" id="KW-1185">Reference proteome</keyword>
<dbReference type="PANTHER" id="PTHR43133">
    <property type="entry name" value="RNA POLYMERASE ECF-TYPE SIGMA FACTO"/>
    <property type="match status" value="1"/>
</dbReference>
<evidence type="ECO:0000256" key="3">
    <source>
        <dbReference type="ARBA" id="ARBA00023082"/>
    </source>
</evidence>